<dbReference type="InterPro" id="IPR011990">
    <property type="entry name" value="TPR-like_helical_dom_sf"/>
</dbReference>
<evidence type="ECO:0000313" key="3">
    <source>
        <dbReference type="EMBL" id="EAY16784.1"/>
    </source>
</evidence>
<dbReference type="PANTHER" id="PTHR15704">
    <property type="entry name" value="SUPERKILLER 3 PROTEIN-RELATED"/>
    <property type="match status" value="1"/>
</dbReference>
<reference evidence="3" key="1">
    <citation type="submission" date="2006-10" db="EMBL/GenBank/DDBJ databases">
        <authorList>
            <person name="Amadeo P."/>
            <person name="Zhao Q."/>
            <person name="Wortman J."/>
            <person name="Fraser-Liggett C."/>
            <person name="Carlton J."/>
        </authorList>
    </citation>
    <scope>NUCLEOTIDE SEQUENCE</scope>
    <source>
        <strain evidence="3">G3</strain>
    </source>
</reference>
<dbReference type="Gene3D" id="1.25.40.10">
    <property type="entry name" value="Tetratricopeptide repeat domain"/>
    <property type="match status" value="2"/>
</dbReference>
<protein>
    <recommendedName>
        <fullName evidence="5">TPR Domain containing protein</fullName>
    </recommendedName>
</protein>
<gene>
    <name evidence="3" type="ORF">TVAG_447430</name>
</gene>
<dbReference type="RefSeq" id="XP_001329007.1">
    <property type="nucleotide sequence ID" value="XM_001328972.1"/>
</dbReference>
<evidence type="ECO:0000256" key="1">
    <source>
        <dbReference type="ARBA" id="ARBA00022737"/>
    </source>
</evidence>
<reference evidence="3" key="2">
    <citation type="journal article" date="2007" name="Science">
        <title>Draft genome sequence of the sexually transmitted pathogen Trichomonas vaginalis.</title>
        <authorList>
            <person name="Carlton J.M."/>
            <person name="Hirt R.P."/>
            <person name="Silva J.C."/>
            <person name="Delcher A.L."/>
            <person name="Schatz M."/>
            <person name="Zhao Q."/>
            <person name="Wortman J.R."/>
            <person name="Bidwell S.L."/>
            <person name="Alsmark U.C.M."/>
            <person name="Besteiro S."/>
            <person name="Sicheritz-Ponten T."/>
            <person name="Noel C.J."/>
            <person name="Dacks J.B."/>
            <person name="Foster P.G."/>
            <person name="Simillion C."/>
            <person name="Van de Peer Y."/>
            <person name="Miranda-Saavedra D."/>
            <person name="Barton G.J."/>
            <person name="Westrop G.D."/>
            <person name="Mueller S."/>
            <person name="Dessi D."/>
            <person name="Fiori P.L."/>
            <person name="Ren Q."/>
            <person name="Paulsen I."/>
            <person name="Zhang H."/>
            <person name="Bastida-Corcuera F.D."/>
            <person name="Simoes-Barbosa A."/>
            <person name="Brown M.T."/>
            <person name="Hayes R.D."/>
            <person name="Mukherjee M."/>
            <person name="Okumura C.Y."/>
            <person name="Schneider R."/>
            <person name="Smith A.J."/>
            <person name="Vanacova S."/>
            <person name="Villalvazo M."/>
            <person name="Haas B.J."/>
            <person name="Pertea M."/>
            <person name="Feldblyum T.V."/>
            <person name="Utterback T.R."/>
            <person name="Shu C.L."/>
            <person name="Osoegawa K."/>
            <person name="de Jong P.J."/>
            <person name="Hrdy I."/>
            <person name="Horvathova L."/>
            <person name="Zubacova Z."/>
            <person name="Dolezal P."/>
            <person name="Malik S.B."/>
            <person name="Logsdon J.M. Jr."/>
            <person name="Henze K."/>
            <person name="Gupta A."/>
            <person name="Wang C.C."/>
            <person name="Dunne R.L."/>
            <person name="Upcroft J.A."/>
            <person name="Upcroft P."/>
            <person name="White O."/>
            <person name="Salzberg S.L."/>
            <person name="Tang P."/>
            <person name="Chiu C.-H."/>
            <person name="Lee Y.-S."/>
            <person name="Embley T.M."/>
            <person name="Coombs G.H."/>
            <person name="Mottram J.C."/>
            <person name="Tachezy J."/>
            <person name="Fraser-Liggett C.M."/>
            <person name="Johnson P.J."/>
        </authorList>
    </citation>
    <scope>NUCLEOTIDE SEQUENCE [LARGE SCALE GENOMIC DNA]</scope>
    <source>
        <strain evidence="3">G3</strain>
    </source>
</reference>
<dbReference type="STRING" id="5722.A2DS14"/>
<dbReference type="VEuPathDB" id="TrichDB:TVAGG3_1001110"/>
<evidence type="ECO:0000313" key="4">
    <source>
        <dbReference type="Proteomes" id="UP000001542"/>
    </source>
</evidence>
<keyword evidence="4" id="KW-1185">Reference proteome</keyword>
<name>A2DS14_TRIV3</name>
<dbReference type="EMBL" id="DS113238">
    <property type="protein sequence ID" value="EAY16784.1"/>
    <property type="molecule type" value="Genomic_DNA"/>
</dbReference>
<proteinExistence type="predicted"/>
<dbReference type="InParanoid" id="A2DS14"/>
<dbReference type="Proteomes" id="UP000001542">
    <property type="component" value="Unassembled WGS sequence"/>
</dbReference>
<dbReference type="SUPFAM" id="SSF81901">
    <property type="entry name" value="HCP-like"/>
    <property type="match status" value="1"/>
</dbReference>
<dbReference type="AlphaFoldDB" id="A2DS14"/>
<keyword evidence="2" id="KW-0802">TPR repeat</keyword>
<dbReference type="SUPFAM" id="SSF48452">
    <property type="entry name" value="TPR-like"/>
    <property type="match status" value="2"/>
</dbReference>
<accession>A2DS14</accession>
<keyword evidence="1" id="KW-0677">Repeat</keyword>
<dbReference type="VEuPathDB" id="TrichDB:TVAG_447430"/>
<dbReference type="PANTHER" id="PTHR15704:SF7">
    <property type="entry name" value="SUPERKILLER COMPLEX PROTEIN 3"/>
    <property type="match status" value="1"/>
</dbReference>
<dbReference type="SMR" id="A2DS14"/>
<dbReference type="InterPro" id="IPR039226">
    <property type="entry name" value="Ski3/TTC37"/>
</dbReference>
<evidence type="ECO:0000256" key="2">
    <source>
        <dbReference type="ARBA" id="ARBA00022803"/>
    </source>
</evidence>
<dbReference type="KEGG" id="tva:4774796"/>
<dbReference type="GO" id="GO:0000956">
    <property type="term" value="P:nuclear-transcribed mRNA catabolic process"/>
    <property type="evidence" value="ECO:0000318"/>
    <property type="project" value="GO_Central"/>
</dbReference>
<evidence type="ECO:0008006" key="5">
    <source>
        <dbReference type="Google" id="ProtNLM"/>
    </source>
</evidence>
<sequence length="865" mass="99851">MFDQCLKCIEKLPANDLFRLQIEAQFGPNPIESATKHTEKGGTLFKNWLETVNSKNLISIMREIPKIPNFFAGYRHFTSLDIPNEVKLLWAQAIANNFPKFEVALEYSIDLMEQIGKHNDALEVIKKLDEISPGKAKIKKFNVYMASGQTDKAVELKDSMNDISGEDKYKLDLEIWKKTRDDQILYKILDLEDTKELAVIKSKAVNMLGPKLEKDVAIQKFTNLLKLDQENGILFYLFGKYMINVVKDTQKGEFLLKKSIDLGYNSEDGYDVYTKDLIASGELDKALEYCKRAKAKWSSFRRGLIFFKQQKFSEAESEILDYLKDKDENADAWVILGFIYLSLGKMMACSQVIEKLDILGSRNQELVQRFEFFYEKLILTFPLKIEQFEIERTPYLFNIYLKLIIGKIREYRVFNRIESISLFIENTNPFIEIYLQKWGHLATVMKIVSDYYIEVFKTTKDASILENCQKLLMKRCENDRRGESFIDLARVMSLRGADNHALVVLRRAVKAFPDNPNVWLSLAITFINNNRYDFAMHCLTAASKISQEKEKSVALSMISALSYLLLDDHTTATKAVEESLVLDEMNKFGWEMKAIMNKENPLNFLKLAFEYGSEKVTNNLADYSLLNNELNQSLGYAFLSNDKEKISLALENQGNYEMSLLFTTKESQKHHLRDLESNDEKDASKYIQMNNKYGNLGVASCLLSQGRKEDAIKVLNKTIDLFDSIEIKDMLINMTNQLSQSSQMKFNQKNPLNILRIELLKSNDKLDTYYHAFLEDKQNIDFLRLFITQCLNSESIPKYMEADLGLAISNIGKVSASRDSIYLQIIYFIRYGKKAKARHAIQTLSVLSPTKARSLLKLIPKYQLY</sequence>
<organism evidence="3 4">
    <name type="scientific">Trichomonas vaginalis (strain ATCC PRA-98 / G3)</name>
    <dbReference type="NCBI Taxonomy" id="412133"/>
    <lineage>
        <taxon>Eukaryota</taxon>
        <taxon>Metamonada</taxon>
        <taxon>Parabasalia</taxon>
        <taxon>Trichomonadida</taxon>
        <taxon>Trichomonadidae</taxon>
        <taxon>Trichomonas</taxon>
    </lineage>
</organism>
<dbReference type="GO" id="GO:0055087">
    <property type="term" value="C:Ski complex"/>
    <property type="evidence" value="ECO:0000318"/>
    <property type="project" value="GO_Central"/>
</dbReference>